<accession>A0A9X1RHV6</accession>
<evidence type="ECO:0000313" key="2">
    <source>
        <dbReference type="EMBL" id="MCG2672113.1"/>
    </source>
</evidence>
<dbReference type="EMBL" id="JAKLUA010000018">
    <property type="protein sequence ID" value="MCG2672113.1"/>
    <property type="molecule type" value="Genomic_DNA"/>
</dbReference>
<dbReference type="EMBL" id="JAKLTY010000024">
    <property type="protein sequence ID" value="MCG2630894.1"/>
    <property type="molecule type" value="Genomic_DNA"/>
</dbReference>
<evidence type="ECO:0000313" key="1">
    <source>
        <dbReference type="EMBL" id="MCG2630894.1"/>
    </source>
</evidence>
<sequence length="162" mass="17104">MPGSSTDAYANSFAVEGIRKFNGNGTGTVKGTVVGITIRPTPGPGGFPHFPPAAGSADFSFSFTYTVNEDGTWTSTMVPGSYTETHLTGPRTGQTSTVDAIPPTTGIISEDGKTLTAAHVTTAVETHTYSNGDVEPRICHRSRIYIKLRHSDDDDDQGNGNH</sequence>
<name>A0A9X1RHV6_9BRAD</name>
<dbReference type="Proteomes" id="UP001139012">
    <property type="component" value="Unassembled WGS sequence"/>
</dbReference>
<reference evidence="1" key="1">
    <citation type="submission" date="2022-01" db="EMBL/GenBank/DDBJ databases">
        <title>Genome sequnece data of strain Bradyrhizobium sp. nov.</title>
        <authorList>
            <person name="Zhang J."/>
        </authorList>
    </citation>
    <scope>NUCLEOTIDE SEQUENCE</scope>
    <source>
        <strain evidence="2">WYCCWR 12774</strain>
        <strain evidence="1">WYCCWR 13023</strain>
    </source>
</reference>
<evidence type="ECO:0000313" key="4">
    <source>
        <dbReference type="Proteomes" id="UP001139054"/>
    </source>
</evidence>
<organism evidence="1 4">
    <name type="scientific">Bradyrhizobium zhengyangense</name>
    <dbReference type="NCBI Taxonomy" id="2911009"/>
    <lineage>
        <taxon>Bacteria</taxon>
        <taxon>Pseudomonadati</taxon>
        <taxon>Pseudomonadota</taxon>
        <taxon>Alphaproteobacteria</taxon>
        <taxon>Hyphomicrobiales</taxon>
        <taxon>Nitrobacteraceae</taxon>
        <taxon>Bradyrhizobium</taxon>
    </lineage>
</organism>
<comment type="caution">
    <text evidence="1">The sequence shown here is derived from an EMBL/GenBank/DDBJ whole genome shotgun (WGS) entry which is preliminary data.</text>
</comment>
<dbReference type="RefSeq" id="WP_237866257.1">
    <property type="nucleotide sequence ID" value="NZ_JAKLTY010000024.1"/>
</dbReference>
<evidence type="ECO:0000313" key="3">
    <source>
        <dbReference type="Proteomes" id="UP001139012"/>
    </source>
</evidence>
<dbReference type="AlphaFoldDB" id="A0A9X1RHV6"/>
<proteinExistence type="predicted"/>
<dbReference type="Proteomes" id="UP001139054">
    <property type="component" value="Unassembled WGS sequence"/>
</dbReference>
<protein>
    <submittedName>
        <fullName evidence="1">Uncharacterized protein</fullName>
    </submittedName>
</protein>
<gene>
    <name evidence="2" type="ORF">L6637_34730</name>
    <name evidence="1" type="ORF">L6654_30130</name>
</gene>
<keyword evidence="3" id="KW-1185">Reference proteome</keyword>